<evidence type="ECO:0000256" key="9">
    <source>
        <dbReference type="ARBA" id="ARBA00029447"/>
    </source>
</evidence>
<dbReference type="AlphaFoldDB" id="A0A0D0KB78"/>
<evidence type="ECO:0000313" key="15">
    <source>
        <dbReference type="Proteomes" id="UP000032068"/>
    </source>
</evidence>
<comment type="subcellular location">
    <subcellularLocation>
        <location evidence="1">Cell membrane</location>
        <topology evidence="1">Multi-pass membrane protein</topology>
    </subcellularLocation>
</comment>
<dbReference type="GO" id="GO:0007165">
    <property type="term" value="P:signal transduction"/>
    <property type="evidence" value="ECO:0007669"/>
    <property type="project" value="UniProtKB-KW"/>
</dbReference>
<evidence type="ECO:0000256" key="2">
    <source>
        <dbReference type="ARBA" id="ARBA00022475"/>
    </source>
</evidence>
<dbReference type="InterPro" id="IPR004090">
    <property type="entry name" value="Chemotax_Me-accpt_rcpt"/>
</dbReference>
<name>A0A0D0KB78_9PSED</name>
<evidence type="ECO:0000256" key="4">
    <source>
        <dbReference type="ARBA" id="ARBA00022500"/>
    </source>
</evidence>
<dbReference type="PANTHER" id="PTHR32089">
    <property type="entry name" value="METHYL-ACCEPTING CHEMOTAXIS PROTEIN MCPB"/>
    <property type="match status" value="1"/>
</dbReference>
<dbReference type="GO" id="GO:0004888">
    <property type="term" value="F:transmembrane signaling receptor activity"/>
    <property type="evidence" value="ECO:0007669"/>
    <property type="project" value="InterPro"/>
</dbReference>
<comment type="caution">
    <text evidence="14">The sequence shown here is derived from an EMBL/GenBank/DDBJ whole genome shotgun (WGS) entry which is preliminary data.</text>
</comment>
<dbReference type="PRINTS" id="PR00260">
    <property type="entry name" value="CHEMTRNSDUCR"/>
</dbReference>
<dbReference type="OrthoDB" id="1884279at2"/>
<accession>A0A0D0KB78</accession>
<evidence type="ECO:0000259" key="12">
    <source>
        <dbReference type="PROSITE" id="PS50111"/>
    </source>
</evidence>
<evidence type="ECO:0000256" key="5">
    <source>
        <dbReference type="ARBA" id="ARBA00022692"/>
    </source>
</evidence>
<dbReference type="Gene3D" id="1.10.287.950">
    <property type="entry name" value="Methyl-accepting chemotaxis protein"/>
    <property type="match status" value="1"/>
</dbReference>
<dbReference type="SMART" id="SM00283">
    <property type="entry name" value="MA"/>
    <property type="match status" value="1"/>
</dbReference>
<keyword evidence="3" id="KW-0488">Methylation</keyword>
<keyword evidence="2" id="KW-1003">Cell membrane</keyword>
<evidence type="ECO:0000256" key="1">
    <source>
        <dbReference type="ARBA" id="ARBA00004651"/>
    </source>
</evidence>
<dbReference type="CDD" id="cd11386">
    <property type="entry name" value="MCP_signal"/>
    <property type="match status" value="1"/>
</dbReference>
<dbReference type="CDD" id="cd06225">
    <property type="entry name" value="HAMP"/>
    <property type="match status" value="1"/>
</dbReference>
<keyword evidence="6 11" id="KW-1133">Transmembrane helix</keyword>
<dbReference type="FunFam" id="1.10.287.950:FF:000001">
    <property type="entry name" value="Methyl-accepting chemotaxis sensory transducer"/>
    <property type="match status" value="1"/>
</dbReference>
<evidence type="ECO:0000256" key="10">
    <source>
        <dbReference type="PROSITE-ProRule" id="PRU00284"/>
    </source>
</evidence>
<comment type="similarity">
    <text evidence="9">Belongs to the methyl-accepting chemotaxis (MCP) protein family.</text>
</comment>
<reference evidence="14 15" key="1">
    <citation type="submission" date="2014-12" db="EMBL/GenBank/DDBJ databases">
        <title>16Stimator: statistical estimation of ribosomal gene copy numbers from draft genome assemblies.</title>
        <authorList>
            <person name="Perisin M.A."/>
            <person name="Vetter M."/>
            <person name="Gilbert J.A."/>
            <person name="Bergelson J."/>
        </authorList>
    </citation>
    <scope>NUCLEOTIDE SEQUENCE [LARGE SCALE GENOMIC DNA]</scope>
    <source>
        <strain evidence="14 15">MEJ086</strain>
    </source>
</reference>
<dbReference type="PANTHER" id="PTHR32089:SF120">
    <property type="entry name" value="METHYL-ACCEPTING CHEMOTAXIS PROTEIN TLPQ"/>
    <property type="match status" value="1"/>
</dbReference>
<dbReference type="EMBL" id="JXQW01000003">
    <property type="protein sequence ID" value="KIQ06186.1"/>
    <property type="molecule type" value="Genomic_DNA"/>
</dbReference>
<evidence type="ECO:0000259" key="13">
    <source>
        <dbReference type="PROSITE" id="PS50885"/>
    </source>
</evidence>
<dbReference type="InterPro" id="IPR004089">
    <property type="entry name" value="MCPsignal_dom"/>
</dbReference>
<dbReference type="PROSITE" id="PS50111">
    <property type="entry name" value="CHEMOTAXIS_TRANSDUC_2"/>
    <property type="match status" value="1"/>
</dbReference>
<dbReference type="GO" id="GO:0006935">
    <property type="term" value="P:chemotaxis"/>
    <property type="evidence" value="ECO:0007669"/>
    <property type="project" value="UniProtKB-KW"/>
</dbReference>
<evidence type="ECO:0000256" key="3">
    <source>
        <dbReference type="ARBA" id="ARBA00022481"/>
    </source>
</evidence>
<evidence type="ECO:0000256" key="11">
    <source>
        <dbReference type="SAM" id="Phobius"/>
    </source>
</evidence>
<feature type="domain" description="Methyl-accepting transducer" evidence="12">
    <location>
        <begin position="268"/>
        <end position="504"/>
    </location>
</feature>
<keyword evidence="7 11" id="KW-0472">Membrane</keyword>
<dbReference type="GO" id="GO:0005886">
    <property type="term" value="C:plasma membrane"/>
    <property type="evidence" value="ECO:0007669"/>
    <property type="project" value="UniProtKB-SubCell"/>
</dbReference>
<feature type="domain" description="HAMP" evidence="13">
    <location>
        <begin position="211"/>
        <end position="263"/>
    </location>
</feature>
<proteinExistence type="inferred from homology"/>
<dbReference type="InterPro" id="IPR003660">
    <property type="entry name" value="HAMP_dom"/>
</dbReference>
<gene>
    <name evidence="14" type="ORF">RU08_01990</name>
</gene>
<dbReference type="SUPFAM" id="SSF58104">
    <property type="entry name" value="Methyl-accepting chemotaxis protein (MCP) signaling domain"/>
    <property type="match status" value="1"/>
</dbReference>
<sequence length="540" mass="57851">MSLGRSLRAQLVLLIGGGLVLMLLIALAGFALLSRQLDGYQALLGGPLEEARQVDAANLAFKIQVQEWKNVLLRGADQTQRNRYWQQFQEEEGRVQAQIGHLIETAGSAELRQRLSELRRAHAEMGQAYRRGYEAFAAAGFSAQAGDAAVKGIDRATTEQLSLLVDELHERSQASATQLSEIARRSVLFGSLAMLGLGILLALFSAWLVNRRITTPLLQATGQLDLLSRGQFGERLSEGREDEVGHLAQAANRLREFMQALSQQLRRGTSELDAATHDLSSVAGHIGHGIREQFSRTDQVATAMHEMSATADEVARHSAAAARAADEADQAAGEGEATMASTIATIEQMHSEITRTSEVITRLESDSERIGSVLDVIRGIADQTNLLALNAAIEAARAGDAGRGFAVVADEVRNLSVRTASSISEIHQLIANVQSASKEATAAINAGAQQSAAGRAQVGMAGERLHSITQAVEAIRDMNRQIATAAEEQTSVAEDIARNLAEIVSIAQSNEADLQRSESASRAMQGLSGDLSTLAARLRD</sequence>
<dbReference type="Pfam" id="PF00015">
    <property type="entry name" value="MCPsignal"/>
    <property type="match status" value="1"/>
</dbReference>
<feature type="transmembrane region" description="Helical" evidence="11">
    <location>
        <begin position="187"/>
        <end position="209"/>
    </location>
</feature>
<evidence type="ECO:0000313" key="14">
    <source>
        <dbReference type="EMBL" id="KIQ06186.1"/>
    </source>
</evidence>
<protein>
    <submittedName>
        <fullName evidence="14">Chemotaxis protein</fullName>
    </submittedName>
</protein>
<dbReference type="SMART" id="SM00304">
    <property type="entry name" value="HAMP"/>
    <property type="match status" value="1"/>
</dbReference>
<organism evidence="14 15">
    <name type="scientific">Pseudomonas fulva</name>
    <dbReference type="NCBI Taxonomy" id="47880"/>
    <lineage>
        <taxon>Bacteria</taxon>
        <taxon>Pseudomonadati</taxon>
        <taxon>Pseudomonadota</taxon>
        <taxon>Gammaproteobacteria</taxon>
        <taxon>Pseudomonadales</taxon>
        <taxon>Pseudomonadaceae</taxon>
        <taxon>Pseudomonas</taxon>
    </lineage>
</organism>
<feature type="transmembrane region" description="Helical" evidence="11">
    <location>
        <begin position="12"/>
        <end position="33"/>
    </location>
</feature>
<dbReference type="PROSITE" id="PS50885">
    <property type="entry name" value="HAMP"/>
    <property type="match status" value="1"/>
</dbReference>
<keyword evidence="8 10" id="KW-0807">Transducer</keyword>
<keyword evidence="4" id="KW-0145">Chemotaxis</keyword>
<evidence type="ECO:0000256" key="6">
    <source>
        <dbReference type="ARBA" id="ARBA00022989"/>
    </source>
</evidence>
<dbReference type="Proteomes" id="UP000032068">
    <property type="component" value="Unassembled WGS sequence"/>
</dbReference>
<evidence type="ECO:0000256" key="8">
    <source>
        <dbReference type="ARBA" id="ARBA00023224"/>
    </source>
</evidence>
<evidence type="ECO:0000256" key="7">
    <source>
        <dbReference type="ARBA" id="ARBA00023136"/>
    </source>
</evidence>
<keyword evidence="5 11" id="KW-0812">Transmembrane</keyword>